<feature type="active site" description="N6-AMP-lysine intermediate" evidence="14">
    <location>
        <position position="128"/>
    </location>
</feature>
<dbReference type="GO" id="GO:0003677">
    <property type="term" value="F:DNA binding"/>
    <property type="evidence" value="ECO:0007669"/>
    <property type="project" value="InterPro"/>
</dbReference>
<dbReference type="PANTHER" id="PTHR23389:SF9">
    <property type="entry name" value="DNA LIGASE"/>
    <property type="match status" value="1"/>
</dbReference>
<dbReference type="FunFam" id="1.10.287.610:FF:000002">
    <property type="entry name" value="DNA ligase"/>
    <property type="match status" value="1"/>
</dbReference>
<evidence type="ECO:0000256" key="1">
    <source>
        <dbReference type="ARBA" id="ARBA00004067"/>
    </source>
</evidence>
<dbReference type="Pfam" id="PF12826">
    <property type="entry name" value="HHH_2"/>
    <property type="match status" value="1"/>
</dbReference>
<evidence type="ECO:0000256" key="15">
    <source>
        <dbReference type="RuleBase" id="RU000618"/>
    </source>
</evidence>
<evidence type="ECO:0000256" key="2">
    <source>
        <dbReference type="ARBA" id="ARBA00012722"/>
    </source>
</evidence>
<dbReference type="InterPro" id="IPR004149">
    <property type="entry name" value="Znf_DNAligase_C4"/>
</dbReference>
<evidence type="ECO:0000256" key="6">
    <source>
        <dbReference type="ARBA" id="ARBA00022723"/>
    </source>
</evidence>
<feature type="binding site" evidence="14">
    <location>
        <position position="149"/>
    </location>
    <ligand>
        <name>NAD(+)</name>
        <dbReference type="ChEBI" id="CHEBI:57540"/>
    </ligand>
</feature>
<dbReference type="InterPro" id="IPR001357">
    <property type="entry name" value="BRCT_dom"/>
</dbReference>
<evidence type="ECO:0000256" key="14">
    <source>
        <dbReference type="HAMAP-Rule" id="MF_01588"/>
    </source>
</evidence>
<dbReference type="Proteomes" id="UP000192491">
    <property type="component" value="Unassembled WGS sequence"/>
</dbReference>
<dbReference type="PANTHER" id="PTHR23389">
    <property type="entry name" value="CHROMOSOME TRANSMISSION FIDELITY FACTOR 18"/>
    <property type="match status" value="1"/>
</dbReference>
<dbReference type="PROSITE" id="PS01056">
    <property type="entry name" value="DNA_LIGASE_N2"/>
    <property type="match status" value="1"/>
</dbReference>
<dbReference type="FunFam" id="2.40.50.140:FF:000012">
    <property type="entry name" value="DNA ligase"/>
    <property type="match status" value="1"/>
</dbReference>
<dbReference type="InterPro" id="IPR004150">
    <property type="entry name" value="NAD_DNA_ligase_OB"/>
</dbReference>
<keyword evidence="5 14" id="KW-0235">DNA replication</keyword>
<dbReference type="SUPFAM" id="SSF52113">
    <property type="entry name" value="BRCT domain"/>
    <property type="match status" value="1"/>
</dbReference>
<accession>A0A1Y1QE90</accession>
<dbReference type="GO" id="GO:0006281">
    <property type="term" value="P:DNA repair"/>
    <property type="evidence" value="ECO:0007669"/>
    <property type="project" value="UniProtKB-KW"/>
</dbReference>
<evidence type="ECO:0000259" key="17">
    <source>
        <dbReference type="PROSITE" id="PS50172"/>
    </source>
</evidence>
<keyword evidence="9 14" id="KW-0460">Magnesium</keyword>
<sequence length="693" mass="75928">MSSRLRCLKNKRNNMQLEQQLETLREQLRYHNHRYYVLDDPQIPDVEYDRLFRELQVLEVAHPDLITPDSPTQRVGGAALSEFGEVKHVIPMLSLGNVFSDEELLAFDKRIHDRLKSDTETEFVAEPKLDGLAISILYENGVFTRAATRGDGETGEDVTHNVRTIASVPLRLLGEGYPAVLEVRGEIYMPKAGFEAFNAKMRALGEKTFVNPRNAAAGSLRQLDPRLTAQRPLDIFCYAVGQVDGGTVPDTHYAILQQFRAWGLRVCPDIRIVQGAQGCLDYFREIGARRNSLPYDIDGVVYKVNAIATQQALGFISRAPRWAVAHKFPAQEEITELEGVDFQVGRTGALTPVARLKPVFVGGVTVSNATLHNMDEIERKDVRVGDFVIVRRAGDVIPEVASVIVERRPDGAIPIVMPEHCPVCGSEVQRPAGEAVARCTGGLYCPAQVKEAIKHFASRKALNIDGLGDKMVEQLFDAGLIRHVDDLYSLDVDAVAALERMGKKSAENLIAALESSKSTTLERFIYALGIRNAGEGTAKGLARYFGSLEAIQTANEETLKLVPDIGVVVAANVAQFFAEAHNRDTIEHLRDLGVHWANYAAKPAEALPLAGKIYVITGTLSRAREDIKADLEALGAKVSGSVSKKTTALIAGESAGSKLDKAQSLGVDVLDEAALSVLLHRPQRELKKNTNSS</sequence>
<dbReference type="InterPro" id="IPR036420">
    <property type="entry name" value="BRCT_dom_sf"/>
</dbReference>
<feature type="binding site" evidence="14">
    <location>
        <position position="421"/>
    </location>
    <ligand>
        <name>Zn(2+)</name>
        <dbReference type="ChEBI" id="CHEBI:29105"/>
    </ligand>
</feature>
<dbReference type="Gene3D" id="2.40.50.140">
    <property type="entry name" value="Nucleic acid-binding proteins"/>
    <property type="match status" value="1"/>
</dbReference>
<feature type="coiled-coil region" evidence="16">
    <location>
        <begin position="7"/>
        <end position="34"/>
    </location>
</feature>
<dbReference type="GO" id="GO:0003911">
    <property type="term" value="F:DNA ligase (NAD+) activity"/>
    <property type="evidence" value="ECO:0007669"/>
    <property type="project" value="UniProtKB-UniRule"/>
</dbReference>
<comment type="similarity">
    <text evidence="13 14">Belongs to the NAD-dependent DNA ligase family. LigA subfamily.</text>
</comment>
<evidence type="ECO:0000256" key="13">
    <source>
        <dbReference type="ARBA" id="ARBA00060881"/>
    </source>
</evidence>
<evidence type="ECO:0000256" key="12">
    <source>
        <dbReference type="ARBA" id="ARBA00034005"/>
    </source>
</evidence>
<dbReference type="EMBL" id="MTEJ01000393">
    <property type="protein sequence ID" value="OQX03623.1"/>
    <property type="molecule type" value="Genomic_DNA"/>
</dbReference>
<reference evidence="18 19" key="1">
    <citation type="submission" date="2017-01" db="EMBL/GenBank/DDBJ databases">
        <title>Novel large sulfur bacteria in the metagenomes of groundwater-fed chemosynthetic microbial mats in the Lake Huron basin.</title>
        <authorList>
            <person name="Sharrar A.M."/>
            <person name="Flood B.E."/>
            <person name="Bailey J.V."/>
            <person name="Jones D.S."/>
            <person name="Biddanda B."/>
            <person name="Ruberg S.A."/>
            <person name="Marcus D.N."/>
            <person name="Dick G.J."/>
        </authorList>
    </citation>
    <scope>NUCLEOTIDE SEQUENCE [LARGE SCALE GENOMIC DNA]</scope>
    <source>
        <strain evidence="18">A8</strain>
    </source>
</reference>
<dbReference type="InterPro" id="IPR012340">
    <property type="entry name" value="NA-bd_OB-fold"/>
</dbReference>
<dbReference type="FunFam" id="1.10.150.20:FF:000007">
    <property type="entry name" value="DNA ligase"/>
    <property type="match status" value="1"/>
</dbReference>
<dbReference type="Pfam" id="PF00533">
    <property type="entry name" value="BRCT"/>
    <property type="match status" value="1"/>
</dbReference>
<dbReference type="SMART" id="SM00278">
    <property type="entry name" value="HhH1"/>
    <property type="match status" value="3"/>
</dbReference>
<dbReference type="SUPFAM" id="SSF50249">
    <property type="entry name" value="Nucleic acid-binding proteins"/>
    <property type="match status" value="1"/>
</dbReference>
<keyword evidence="10 14" id="KW-0520">NAD</keyword>
<comment type="cofactor">
    <cofactor evidence="14">
        <name>Mg(2+)</name>
        <dbReference type="ChEBI" id="CHEBI:18420"/>
    </cofactor>
    <cofactor evidence="14">
        <name>Mn(2+)</name>
        <dbReference type="ChEBI" id="CHEBI:29035"/>
    </cofactor>
</comment>
<dbReference type="SUPFAM" id="SSF47781">
    <property type="entry name" value="RuvA domain 2-like"/>
    <property type="match status" value="1"/>
</dbReference>
<dbReference type="PROSITE" id="PS50172">
    <property type="entry name" value="BRCT"/>
    <property type="match status" value="1"/>
</dbReference>
<dbReference type="SMART" id="SM00532">
    <property type="entry name" value="LIGANc"/>
    <property type="match status" value="1"/>
</dbReference>
<dbReference type="FunFam" id="3.30.470.30:FF:000001">
    <property type="entry name" value="DNA ligase"/>
    <property type="match status" value="1"/>
</dbReference>
<dbReference type="Pfam" id="PF14520">
    <property type="entry name" value="HHH_5"/>
    <property type="match status" value="1"/>
</dbReference>
<feature type="binding site" evidence="14">
    <location>
        <position position="303"/>
    </location>
    <ligand>
        <name>NAD(+)</name>
        <dbReference type="ChEBI" id="CHEBI:57540"/>
    </ligand>
</feature>
<dbReference type="InterPro" id="IPR041663">
    <property type="entry name" value="DisA/LigA_HHH"/>
</dbReference>
<feature type="binding site" evidence="14">
    <location>
        <begin position="94"/>
        <end position="95"/>
    </location>
    <ligand>
        <name>NAD(+)</name>
        <dbReference type="ChEBI" id="CHEBI:57540"/>
    </ligand>
</feature>
<evidence type="ECO:0000256" key="11">
    <source>
        <dbReference type="ARBA" id="ARBA00023204"/>
    </source>
</evidence>
<evidence type="ECO:0000256" key="4">
    <source>
        <dbReference type="ARBA" id="ARBA00022598"/>
    </source>
</evidence>
<evidence type="ECO:0000313" key="19">
    <source>
        <dbReference type="Proteomes" id="UP000192491"/>
    </source>
</evidence>
<dbReference type="Gene3D" id="3.30.470.30">
    <property type="entry name" value="DNA ligase/mRNA capping enzyme"/>
    <property type="match status" value="1"/>
</dbReference>
<feature type="binding site" evidence="14">
    <location>
        <position position="186"/>
    </location>
    <ligand>
        <name>NAD(+)</name>
        <dbReference type="ChEBI" id="CHEBI:57540"/>
    </ligand>
</feature>
<dbReference type="GO" id="GO:0046872">
    <property type="term" value="F:metal ion binding"/>
    <property type="evidence" value="ECO:0007669"/>
    <property type="project" value="UniProtKB-KW"/>
</dbReference>
<feature type="domain" description="BRCT" evidence="17">
    <location>
        <begin position="604"/>
        <end position="675"/>
    </location>
</feature>
<dbReference type="EC" id="6.5.1.2" evidence="2 14"/>
<keyword evidence="8 14" id="KW-0862">Zinc</keyword>
<dbReference type="SMART" id="SM00292">
    <property type="entry name" value="BRCT"/>
    <property type="match status" value="1"/>
</dbReference>
<evidence type="ECO:0000256" key="3">
    <source>
        <dbReference type="ARBA" id="ARBA00013308"/>
    </source>
</evidence>
<evidence type="ECO:0000313" key="18">
    <source>
        <dbReference type="EMBL" id="OQX03623.1"/>
    </source>
</evidence>
<dbReference type="GO" id="GO:0005829">
    <property type="term" value="C:cytosol"/>
    <property type="evidence" value="ECO:0007669"/>
    <property type="project" value="TreeGrafter"/>
</dbReference>
<dbReference type="eggNOG" id="COG0272">
    <property type="taxonomic scope" value="Bacteria"/>
</dbReference>
<dbReference type="NCBIfam" id="TIGR00575">
    <property type="entry name" value="dnlj"/>
    <property type="match status" value="1"/>
</dbReference>
<keyword evidence="16" id="KW-0175">Coiled coil</keyword>
<dbReference type="STRING" id="1123401.GCA_000621325_01043"/>
<dbReference type="Pfam" id="PF03120">
    <property type="entry name" value="OB_DNA_ligase"/>
    <property type="match status" value="1"/>
</dbReference>
<evidence type="ECO:0000256" key="16">
    <source>
        <dbReference type="SAM" id="Coils"/>
    </source>
</evidence>
<evidence type="ECO:0000256" key="5">
    <source>
        <dbReference type="ARBA" id="ARBA00022705"/>
    </source>
</evidence>
<dbReference type="Gene3D" id="3.40.50.10190">
    <property type="entry name" value="BRCT domain"/>
    <property type="match status" value="1"/>
</dbReference>
<feature type="binding site" evidence="14">
    <location>
        <position position="126"/>
    </location>
    <ligand>
        <name>NAD(+)</name>
        <dbReference type="ChEBI" id="CHEBI:57540"/>
    </ligand>
</feature>
<dbReference type="GO" id="GO:0006260">
    <property type="term" value="P:DNA replication"/>
    <property type="evidence" value="ECO:0007669"/>
    <property type="project" value="UniProtKB-KW"/>
</dbReference>
<dbReference type="InterPro" id="IPR003583">
    <property type="entry name" value="Hlx-hairpin-Hlx_DNA-bd_motif"/>
</dbReference>
<feature type="binding site" evidence="14">
    <location>
        <position position="424"/>
    </location>
    <ligand>
        <name>Zn(2+)</name>
        <dbReference type="ChEBI" id="CHEBI:29105"/>
    </ligand>
</feature>
<dbReference type="NCBIfam" id="NF005932">
    <property type="entry name" value="PRK07956.1"/>
    <property type="match status" value="1"/>
</dbReference>
<dbReference type="Pfam" id="PF03119">
    <property type="entry name" value="DNA_ligase_ZBD"/>
    <property type="match status" value="1"/>
</dbReference>
<protein>
    <recommendedName>
        <fullName evidence="3 14">DNA ligase</fullName>
        <ecNumber evidence="2 14">6.5.1.2</ecNumber>
    </recommendedName>
    <alternativeName>
        <fullName evidence="14">Polydeoxyribonucleotide synthase [NAD(+)]</fullName>
    </alternativeName>
</protein>
<proteinExistence type="inferred from homology"/>
<dbReference type="Gene3D" id="1.10.287.610">
    <property type="entry name" value="Helix hairpin bin"/>
    <property type="match status" value="1"/>
</dbReference>
<gene>
    <name evidence="14 18" type="primary">ligA</name>
    <name evidence="18" type="ORF">BWK73_38955</name>
</gene>
<keyword evidence="7 14" id="KW-0227">DNA damage</keyword>
<dbReference type="Gene3D" id="1.10.150.20">
    <property type="entry name" value="5' to 3' exonuclease, C-terminal subdomain"/>
    <property type="match status" value="2"/>
</dbReference>
<organism evidence="18 19">
    <name type="scientific">Thiothrix lacustris</name>
    <dbReference type="NCBI Taxonomy" id="525917"/>
    <lineage>
        <taxon>Bacteria</taxon>
        <taxon>Pseudomonadati</taxon>
        <taxon>Pseudomonadota</taxon>
        <taxon>Gammaproteobacteria</taxon>
        <taxon>Thiotrichales</taxon>
        <taxon>Thiotrichaceae</taxon>
        <taxon>Thiothrix</taxon>
    </lineage>
</organism>
<feature type="binding site" evidence="14">
    <location>
        <begin position="45"/>
        <end position="49"/>
    </location>
    <ligand>
        <name>NAD(+)</name>
        <dbReference type="ChEBI" id="CHEBI:57540"/>
    </ligand>
</feature>
<dbReference type="InterPro" id="IPR018239">
    <property type="entry name" value="DNA_ligase_AS"/>
</dbReference>
<dbReference type="SUPFAM" id="SSF56091">
    <property type="entry name" value="DNA ligase/mRNA capping enzyme, catalytic domain"/>
    <property type="match status" value="1"/>
</dbReference>
<dbReference type="HAMAP" id="MF_01588">
    <property type="entry name" value="DNA_ligase_A"/>
    <property type="match status" value="1"/>
</dbReference>
<comment type="caution">
    <text evidence="14">Lacks conserved residue(s) required for the propagation of feature annotation.</text>
</comment>
<dbReference type="InterPro" id="IPR013839">
    <property type="entry name" value="DNAligase_adenylation"/>
</dbReference>
<comment type="function">
    <text evidence="1 14">DNA ligase that catalyzes the formation of phosphodiester linkages between 5'-phosphoryl and 3'-hydroxyl groups in double-stranded DNA using NAD as a coenzyme and as the energy source for the reaction. It is essential for DNA replication and repair of damaged DNA.</text>
</comment>
<dbReference type="CDD" id="cd00114">
    <property type="entry name" value="LIGANc"/>
    <property type="match status" value="1"/>
</dbReference>
<comment type="caution">
    <text evidence="18">The sequence shown here is derived from an EMBL/GenBank/DDBJ whole genome shotgun (WGS) entry which is preliminary data.</text>
</comment>
<evidence type="ECO:0000256" key="9">
    <source>
        <dbReference type="ARBA" id="ARBA00022842"/>
    </source>
</evidence>
<keyword evidence="11 14" id="KW-0234">DNA repair</keyword>
<evidence type="ECO:0000256" key="8">
    <source>
        <dbReference type="ARBA" id="ARBA00022833"/>
    </source>
</evidence>
<feature type="binding site" evidence="14">
    <location>
        <position position="327"/>
    </location>
    <ligand>
        <name>NAD(+)</name>
        <dbReference type="ChEBI" id="CHEBI:57540"/>
    </ligand>
</feature>
<keyword evidence="14" id="KW-0464">Manganese</keyword>
<dbReference type="Pfam" id="PF01653">
    <property type="entry name" value="DNA_ligase_aden"/>
    <property type="match status" value="1"/>
</dbReference>
<name>A0A1Y1QE90_9GAMM</name>
<dbReference type="InterPro" id="IPR013840">
    <property type="entry name" value="DNAligase_N"/>
</dbReference>
<dbReference type="InterPro" id="IPR010994">
    <property type="entry name" value="RuvA_2-like"/>
</dbReference>
<dbReference type="AlphaFoldDB" id="A0A1Y1QE90"/>
<evidence type="ECO:0000256" key="7">
    <source>
        <dbReference type="ARBA" id="ARBA00022763"/>
    </source>
</evidence>
<dbReference type="PROSITE" id="PS01055">
    <property type="entry name" value="DNA_LIGASE_N1"/>
    <property type="match status" value="1"/>
</dbReference>
<dbReference type="InterPro" id="IPR033136">
    <property type="entry name" value="DNA_ligase_CS"/>
</dbReference>
<feature type="binding site" evidence="14">
    <location>
        <position position="445"/>
    </location>
    <ligand>
        <name>Zn(2+)</name>
        <dbReference type="ChEBI" id="CHEBI:29105"/>
    </ligand>
</feature>
<dbReference type="Gene3D" id="6.20.10.30">
    <property type="match status" value="1"/>
</dbReference>
<dbReference type="FunFam" id="1.10.150.20:FF:000006">
    <property type="entry name" value="DNA ligase"/>
    <property type="match status" value="1"/>
</dbReference>
<evidence type="ECO:0000256" key="10">
    <source>
        <dbReference type="ARBA" id="ARBA00023027"/>
    </source>
</evidence>
<dbReference type="PIRSF" id="PIRSF001604">
    <property type="entry name" value="LigA"/>
    <property type="match status" value="1"/>
</dbReference>
<comment type="catalytic activity">
    <reaction evidence="12 14 15">
        <text>NAD(+) + (deoxyribonucleotide)n-3'-hydroxyl + 5'-phospho-(deoxyribonucleotide)m = (deoxyribonucleotide)n+m + AMP + beta-nicotinamide D-nucleotide.</text>
        <dbReference type="EC" id="6.5.1.2"/>
    </reaction>
</comment>
<dbReference type="CDD" id="cd17748">
    <property type="entry name" value="BRCT_DNA_ligase_like"/>
    <property type="match status" value="1"/>
</dbReference>
<dbReference type="InterPro" id="IPR001679">
    <property type="entry name" value="DNA_ligase"/>
</dbReference>
<keyword evidence="4 14" id="KW-0436">Ligase</keyword>
<keyword evidence="6 14" id="KW-0479">Metal-binding</keyword>